<proteinExistence type="predicted"/>
<keyword evidence="3" id="KW-1185">Reference proteome</keyword>
<protein>
    <submittedName>
        <fullName evidence="2">Uncharacterized protein</fullName>
    </submittedName>
</protein>
<sequence>MPGIYSPSPSHAHTTSSTSYFDAAPHFSYATETSGRQVIDSDAHETRKRSRGNSATRRPATTAWGSNSLACNRFTDAKSPPPLANDRYQLADGGMDQSHTYGRQVGDYDDYFQLQKQRGQWSVPPTPATGMRQMATYRTEMTPSETKPWSILGLVGGVAGKFFQFCTVPFRGFQAGSGQRYTIDSHGEAAARLGLRDDLYVKEKAGPVQQTPGGFPQDDYGVKSIDSLDNDRSERPRMTKRLRTADNWVLVGDDGEVESRPSTPRLSERRVPDHPRSPSQIPRPLSRASVVTPGVKRPSLIPVSRRSAMDRRSIHGSAKAVPSSHTRQRSYSRLSYGSPAMHEEKAKKPASPLPKDSQRLINKVRREEMEEDARLRRMSSQMSAMLREAKEALGSKFEIEDEYEDNGSYGDGELLQQSGYFPRFS</sequence>
<accession>A0A6A6ZTW6</accession>
<dbReference type="AlphaFoldDB" id="A0A6A6ZTW6"/>
<name>A0A6A6ZTW6_9PLEO</name>
<feature type="region of interest" description="Disordered" evidence="1">
    <location>
        <begin position="404"/>
        <end position="425"/>
    </location>
</feature>
<feature type="compositionally biased region" description="Polar residues" evidence="1">
    <location>
        <begin position="323"/>
        <end position="335"/>
    </location>
</feature>
<feature type="region of interest" description="Disordered" evidence="1">
    <location>
        <begin position="206"/>
        <end position="240"/>
    </location>
</feature>
<reference evidence="2" key="1">
    <citation type="journal article" date="2020" name="Stud. Mycol.">
        <title>101 Dothideomycetes genomes: a test case for predicting lifestyles and emergence of pathogens.</title>
        <authorList>
            <person name="Haridas S."/>
            <person name="Albert R."/>
            <person name="Binder M."/>
            <person name="Bloem J."/>
            <person name="Labutti K."/>
            <person name="Salamov A."/>
            <person name="Andreopoulos B."/>
            <person name="Baker S."/>
            <person name="Barry K."/>
            <person name="Bills G."/>
            <person name="Bluhm B."/>
            <person name="Cannon C."/>
            <person name="Castanera R."/>
            <person name="Culley D."/>
            <person name="Daum C."/>
            <person name="Ezra D."/>
            <person name="Gonzalez J."/>
            <person name="Henrissat B."/>
            <person name="Kuo A."/>
            <person name="Liang C."/>
            <person name="Lipzen A."/>
            <person name="Lutzoni F."/>
            <person name="Magnuson J."/>
            <person name="Mondo S."/>
            <person name="Nolan M."/>
            <person name="Ohm R."/>
            <person name="Pangilinan J."/>
            <person name="Park H.-J."/>
            <person name="Ramirez L."/>
            <person name="Alfaro M."/>
            <person name="Sun H."/>
            <person name="Tritt A."/>
            <person name="Yoshinaga Y."/>
            <person name="Zwiers L.-H."/>
            <person name="Turgeon B."/>
            <person name="Goodwin S."/>
            <person name="Spatafora J."/>
            <person name="Crous P."/>
            <person name="Grigoriev I."/>
        </authorList>
    </citation>
    <scope>NUCLEOTIDE SEQUENCE</scope>
    <source>
        <strain evidence="2">CBS 113818</strain>
    </source>
</reference>
<organism evidence="2 3">
    <name type="scientific">Ophiobolus disseminans</name>
    <dbReference type="NCBI Taxonomy" id="1469910"/>
    <lineage>
        <taxon>Eukaryota</taxon>
        <taxon>Fungi</taxon>
        <taxon>Dikarya</taxon>
        <taxon>Ascomycota</taxon>
        <taxon>Pezizomycotina</taxon>
        <taxon>Dothideomycetes</taxon>
        <taxon>Pleosporomycetidae</taxon>
        <taxon>Pleosporales</taxon>
        <taxon>Pleosporineae</taxon>
        <taxon>Phaeosphaeriaceae</taxon>
        <taxon>Ophiobolus</taxon>
    </lineage>
</organism>
<feature type="region of interest" description="Disordered" evidence="1">
    <location>
        <begin position="32"/>
        <end position="99"/>
    </location>
</feature>
<evidence type="ECO:0000256" key="1">
    <source>
        <dbReference type="SAM" id="MobiDB-lite"/>
    </source>
</evidence>
<gene>
    <name evidence="2" type="ORF">CC86DRAFT_296584</name>
</gene>
<dbReference type="Proteomes" id="UP000799424">
    <property type="component" value="Unassembled WGS sequence"/>
</dbReference>
<feature type="region of interest" description="Disordered" evidence="1">
    <location>
        <begin position="253"/>
        <end position="361"/>
    </location>
</feature>
<dbReference type="OrthoDB" id="5138418at2759"/>
<dbReference type="EMBL" id="MU006230">
    <property type="protein sequence ID" value="KAF2824256.1"/>
    <property type="molecule type" value="Genomic_DNA"/>
</dbReference>
<evidence type="ECO:0000313" key="2">
    <source>
        <dbReference type="EMBL" id="KAF2824256.1"/>
    </source>
</evidence>
<feature type="compositionally biased region" description="Basic and acidic residues" evidence="1">
    <location>
        <begin position="266"/>
        <end position="276"/>
    </location>
</feature>
<evidence type="ECO:0000313" key="3">
    <source>
        <dbReference type="Proteomes" id="UP000799424"/>
    </source>
</evidence>